<comment type="caution">
    <text evidence="3">The sequence shown here is derived from an EMBL/GenBank/DDBJ whole genome shotgun (WGS) entry which is preliminary data.</text>
</comment>
<gene>
    <name evidence="3" type="ORF">MBVG_0160</name>
</gene>
<reference evidence="3 4" key="1">
    <citation type="journal article" date="2013" name="Genome Announc.">
        <title>Draft Genome Sequences of Mycoplasma alkalescens, Mycoplasma arginini, and Mycoplasma bovigenitalium, Three Species with Equivocal Pathogenic Status for Cattle.</title>
        <authorList>
            <person name="Manso-Silvan L."/>
            <person name="Tardy F."/>
            <person name="Baranowski E."/>
            <person name="Barre A."/>
            <person name="Blanchard A."/>
            <person name="Breton M."/>
            <person name="Couture C."/>
            <person name="Citti C."/>
            <person name="Dordet-Frisoni E."/>
            <person name="Dupuy V."/>
            <person name="Gaurivaud P."/>
            <person name="Jacob D."/>
            <person name="Lemaitre C."/>
            <person name="Nikolski M."/>
            <person name="Nouvel L.X."/>
            <person name="Poumarat F."/>
            <person name="Thebault P."/>
            <person name="Theil S."/>
            <person name="Thiaucourt F."/>
            <person name="Sirand-Pugnet P."/>
        </authorList>
    </citation>
    <scope>NUCLEOTIDE SEQUENCE [LARGE SCALE GENOMIC DNA]</scope>
    <source>
        <strain evidence="3 4">51080</strain>
    </source>
</reference>
<feature type="chain" id="PRO_5004154406" evidence="2">
    <location>
        <begin position="24"/>
        <end position="330"/>
    </location>
</feature>
<keyword evidence="3" id="KW-0472">Membrane</keyword>
<evidence type="ECO:0000256" key="1">
    <source>
        <dbReference type="SAM" id="MobiDB-lite"/>
    </source>
</evidence>
<feature type="signal peptide" evidence="2">
    <location>
        <begin position="1"/>
        <end position="23"/>
    </location>
</feature>
<keyword evidence="4" id="KW-1185">Reference proteome</keyword>
<name>N9VF84_9BACT</name>
<feature type="region of interest" description="Disordered" evidence="1">
    <location>
        <begin position="129"/>
        <end position="192"/>
    </location>
</feature>
<keyword evidence="3" id="KW-0812">Transmembrane</keyword>
<keyword evidence="2" id="KW-0732">Signal</keyword>
<organism evidence="3 4">
    <name type="scientific">Mycoplasmopsis bovigenitalium 51080</name>
    <dbReference type="NCBI Taxonomy" id="1188235"/>
    <lineage>
        <taxon>Bacteria</taxon>
        <taxon>Bacillati</taxon>
        <taxon>Mycoplasmatota</taxon>
        <taxon>Mycoplasmoidales</taxon>
        <taxon>Metamycoplasmataceae</taxon>
        <taxon>Mycoplasmopsis</taxon>
    </lineage>
</organism>
<feature type="compositionally biased region" description="Basic and acidic residues" evidence="1">
    <location>
        <begin position="30"/>
        <end position="64"/>
    </location>
</feature>
<dbReference type="RefSeq" id="WP_004418747.1">
    <property type="nucleotide sequence ID" value="NZ_AORH01000005.1"/>
</dbReference>
<sequence>MSKTKIILASTLSVLAVAGVTTAAVVVTMKNKDKQKNNPELGKEQDPTKKIEDGKKNPETDPNKDNTQTQAPETGKNNNNNQTNPQKIVQNKHDFNEINDAIKKEYDKETQIINEYDDNVAKYWEEQTKNDKKTNSIEKPNNQPQSDGSSTNGGTGDGKGNDSSKTKPAVGAETQPNTHNQQKPAPENIKKPTLKVVNSSWEGYEQGNNNKQGYITFTLWSTNEKYDEILKAGSKIKLLLWFDKFDNQEDSAMPITLKTNQGDKTVYTLNPISKDGGKQFQIQTISPFTLNTWGNSQKEVKIKLIGLFINDDKNNNLIDGAQGEPVIINK</sequence>
<evidence type="ECO:0000313" key="3">
    <source>
        <dbReference type="EMBL" id="ENY70273.1"/>
    </source>
</evidence>
<protein>
    <submittedName>
        <fullName evidence="3">Putative protin, predicted transmembrane protein</fullName>
    </submittedName>
</protein>
<feature type="region of interest" description="Disordered" evidence="1">
    <location>
        <begin position="30"/>
        <end position="96"/>
    </location>
</feature>
<dbReference type="AlphaFoldDB" id="N9VF84"/>
<feature type="compositionally biased region" description="Polar residues" evidence="1">
    <location>
        <begin position="65"/>
        <end position="89"/>
    </location>
</feature>
<dbReference type="Proteomes" id="UP000013220">
    <property type="component" value="Unassembled WGS sequence"/>
</dbReference>
<feature type="compositionally biased region" description="Polar residues" evidence="1">
    <location>
        <begin position="174"/>
        <end position="183"/>
    </location>
</feature>
<dbReference type="EMBL" id="AORH01000005">
    <property type="protein sequence ID" value="ENY70273.1"/>
    <property type="molecule type" value="Genomic_DNA"/>
</dbReference>
<accession>N9VF84</accession>
<dbReference type="PATRIC" id="fig|1188235.3.peg.18"/>
<proteinExistence type="predicted"/>
<evidence type="ECO:0000256" key="2">
    <source>
        <dbReference type="SAM" id="SignalP"/>
    </source>
</evidence>
<evidence type="ECO:0000313" key="4">
    <source>
        <dbReference type="Proteomes" id="UP000013220"/>
    </source>
</evidence>